<reference evidence="1" key="1">
    <citation type="journal article" date="2020" name="Fungal Divers.">
        <title>Resolving the Mortierellaceae phylogeny through synthesis of multi-gene phylogenetics and phylogenomics.</title>
        <authorList>
            <person name="Vandepol N."/>
            <person name="Liber J."/>
            <person name="Desiro A."/>
            <person name="Na H."/>
            <person name="Kennedy M."/>
            <person name="Barry K."/>
            <person name="Grigoriev I.V."/>
            <person name="Miller A.N."/>
            <person name="O'Donnell K."/>
            <person name="Stajich J.E."/>
            <person name="Bonito G."/>
        </authorList>
    </citation>
    <scope>NUCLEOTIDE SEQUENCE</scope>
    <source>
        <strain evidence="1">NVP1</strain>
    </source>
</reference>
<dbReference type="Proteomes" id="UP000696485">
    <property type="component" value="Unassembled WGS sequence"/>
</dbReference>
<dbReference type="Gene3D" id="3.80.10.10">
    <property type="entry name" value="Ribonuclease Inhibitor"/>
    <property type="match status" value="1"/>
</dbReference>
<comment type="caution">
    <text evidence="1">The sequence shown here is derived from an EMBL/GenBank/DDBJ whole genome shotgun (WGS) entry which is preliminary data.</text>
</comment>
<evidence type="ECO:0000313" key="2">
    <source>
        <dbReference type="Proteomes" id="UP000696485"/>
    </source>
</evidence>
<dbReference type="EMBL" id="JAAAUY010000788">
    <property type="protein sequence ID" value="KAF9326405.1"/>
    <property type="molecule type" value="Genomic_DNA"/>
</dbReference>
<protein>
    <recommendedName>
        <fullName evidence="3">F-box domain-containing protein</fullName>
    </recommendedName>
</protein>
<keyword evidence="2" id="KW-1185">Reference proteome</keyword>
<accession>A0A9P5SHB1</accession>
<dbReference type="AlphaFoldDB" id="A0A9P5SHB1"/>
<dbReference type="SUPFAM" id="SSF52047">
    <property type="entry name" value="RNI-like"/>
    <property type="match status" value="1"/>
</dbReference>
<evidence type="ECO:0008006" key="3">
    <source>
        <dbReference type="Google" id="ProtNLM"/>
    </source>
</evidence>
<evidence type="ECO:0000313" key="1">
    <source>
        <dbReference type="EMBL" id="KAF9326405.1"/>
    </source>
</evidence>
<sequence>MAVDLFELPHILEATVARLRFNDLVNCVRVNHTWYNTITPLLWEDVITYRSQVTDQYDVWIYQQFFLHANAQSRQGFLRNAHYIRALTCRAPQLLTTLNTTDFPNLVEINFVIDRSCETFPALIRLIARSPKLRAVSIEKSGVYAAEEDWEHVHDLVDVLCKKSSEISCVYLEGIYPHARDMEGLCARLLARIKQDTKQIKKLTLQNPNLMTRSRRGPSRGHAWTARESPLVMPVPDTDMWRIVEDNTVGNNGRWENEQWTPMIKSSWNTIAVMETPEELQVVLPSTFPLDAYIRFLDRLPNCQDFSLGKTNEPLHSALVAFLKRNPKVHKIDRPVGYYNERDNILGSVNCGLTSVRLHALAYKTGYTLSDTPLWTQLSSLVDLDLDFVHVSITELLHVLASTPHLQKIRIPSVKIMGTERGLVPGAAWASSSLRQVSLGLYLNGHDEELCRSYDRSWDYIPEQDWSDSPADDWGSTLADKSDNVKARTTEIATALASVFMAQLDAQAELRELQLSFNNRLYPGLSPFLQLSLDPAVGLPRLANLKKLEKLVVTGLVHQLGHQEIEWMSQHWPKLSWIEVPILHTYVTLEETRTVSCTRQNFSGRAPEYHQ</sequence>
<gene>
    <name evidence="1" type="ORF">BG006_010156</name>
</gene>
<name>A0A9P5SHB1_9FUNG</name>
<proteinExistence type="predicted"/>
<dbReference type="InterPro" id="IPR032675">
    <property type="entry name" value="LRR_dom_sf"/>
</dbReference>
<organism evidence="1 2">
    <name type="scientific">Podila minutissima</name>
    <dbReference type="NCBI Taxonomy" id="64525"/>
    <lineage>
        <taxon>Eukaryota</taxon>
        <taxon>Fungi</taxon>
        <taxon>Fungi incertae sedis</taxon>
        <taxon>Mucoromycota</taxon>
        <taxon>Mortierellomycotina</taxon>
        <taxon>Mortierellomycetes</taxon>
        <taxon>Mortierellales</taxon>
        <taxon>Mortierellaceae</taxon>
        <taxon>Podila</taxon>
    </lineage>
</organism>